<feature type="signal peptide" evidence="2">
    <location>
        <begin position="1"/>
        <end position="18"/>
    </location>
</feature>
<dbReference type="GO" id="GO:0006897">
    <property type="term" value="P:endocytosis"/>
    <property type="evidence" value="ECO:0007669"/>
    <property type="project" value="TreeGrafter"/>
</dbReference>
<feature type="region of interest" description="Disordered" evidence="1">
    <location>
        <begin position="316"/>
        <end position="335"/>
    </location>
</feature>
<dbReference type="PANTHER" id="PTHR13196:SF24">
    <property type="entry name" value="DENN DOMAIN-CONTAINING PROTEIN 1B"/>
    <property type="match status" value="1"/>
</dbReference>
<dbReference type="AlphaFoldDB" id="G3TM43"/>
<reference evidence="3" key="2">
    <citation type="submission" date="2025-08" db="UniProtKB">
        <authorList>
            <consortium name="Ensembl"/>
        </authorList>
    </citation>
    <scope>IDENTIFICATION</scope>
    <source>
        <strain evidence="3">Isolate ISIS603380</strain>
    </source>
</reference>
<dbReference type="InterPro" id="IPR040032">
    <property type="entry name" value="DENND1A/B/C"/>
</dbReference>
<evidence type="ECO:0000256" key="2">
    <source>
        <dbReference type="SAM" id="SignalP"/>
    </source>
</evidence>
<evidence type="ECO:0008006" key="5">
    <source>
        <dbReference type="Google" id="ProtNLM"/>
    </source>
</evidence>
<evidence type="ECO:0000313" key="4">
    <source>
        <dbReference type="Proteomes" id="UP000007646"/>
    </source>
</evidence>
<dbReference type="GO" id="GO:0005085">
    <property type="term" value="F:guanyl-nucleotide exchange factor activity"/>
    <property type="evidence" value="ECO:0007669"/>
    <property type="project" value="InterPro"/>
</dbReference>
<name>G3TM43_LOXAF</name>
<reference evidence="3 4" key="1">
    <citation type="submission" date="2009-06" db="EMBL/GenBank/DDBJ databases">
        <title>The Genome Sequence of Loxodonta africana (African elephant).</title>
        <authorList>
            <person name="Di Palma F."/>
            <person name="Heiman D."/>
            <person name="Young S."/>
            <person name="Johnson J."/>
            <person name="Lander E.S."/>
            <person name="Lindblad-Toh K."/>
        </authorList>
    </citation>
    <scope>NUCLEOTIDE SEQUENCE [LARGE SCALE GENOMIC DNA]</scope>
    <source>
        <strain evidence="3 4">Isolate ISIS603380</strain>
    </source>
</reference>
<dbReference type="GO" id="GO:0032456">
    <property type="term" value="P:endocytic recycling"/>
    <property type="evidence" value="ECO:0007669"/>
    <property type="project" value="TreeGrafter"/>
</dbReference>
<keyword evidence="2" id="KW-0732">Signal</keyword>
<dbReference type="GO" id="GO:1901981">
    <property type="term" value="F:phosphatidylinositol phosphate binding"/>
    <property type="evidence" value="ECO:0007669"/>
    <property type="project" value="TreeGrafter"/>
</dbReference>
<evidence type="ECO:0000256" key="1">
    <source>
        <dbReference type="SAM" id="MobiDB-lite"/>
    </source>
</evidence>
<dbReference type="GO" id="GO:0005829">
    <property type="term" value="C:cytosol"/>
    <property type="evidence" value="ECO:0007669"/>
    <property type="project" value="TreeGrafter"/>
</dbReference>
<dbReference type="InParanoid" id="G3TM43"/>
<evidence type="ECO:0000313" key="3">
    <source>
        <dbReference type="Ensembl" id="ENSLAFP00000016125.3"/>
    </source>
</evidence>
<sequence>AVHMLFLLRIFWLNEKFTYLTLQFQFIDGRLAKLNAGRGFSDAFEEEITSGGFCGGNPRSYQQWVHTVKKGGALFNTAMTKATPAVRTAYKFAKNHAKQGIKEVKSKLKHKENEEDYGACSGSVQYTPVYTLHNEKGENLEKRKLAQAHLKRPLKSLDSALYDDDDDDDIERASKLSSEDGEEASAYFYESDDSIETRVKPPYSGEMDLLGEILDTLSTHSSDQGKLAAAKSLDFFRSMDDIDYKPTNKSNAPSENNLALLCGGSGDQVEWNLGQDDSALHGKHLPPSPKKRVSSGGFTDSLFILKEENSEKLLSADNLAPSEISQTDQGKTERKETLSQISDDLLTPSLGRCPSTFVPWEKEGMEAKETSEDIGLLHEVVSLCHITSAFQQGLNISEEKRSGDQA</sequence>
<proteinExistence type="predicted"/>
<reference evidence="3" key="3">
    <citation type="submission" date="2025-09" db="UniProtKB">
        <authorList>
            <consortium name="Ensembl"/>
        </authorList>
    </citation>
    <scope>IDENTIFICATION</scope>
    <source>
        <strain evidence="3">Isolate ISIS603380</strain>
    </source>
</reference>
<dbReference type="Proteomes" id="UP000007646">
    <property type="component" value="Unassembled WGS sequence"/>
</dbReference>
<dbReference type="HOGENOM" id="CLU_058165_0_0_1"/>
<keyword evidence="4" id="KW-1185">Reference proteome</keyword>
<dbReference type="FunCoup" id="G3TM43">
    <property type="interactions" value="1043"/>
</dbReference>
<accession>G3TM43</accession>
<feature type="chain" id="PRO_5005348719" description="DENN domain containing 1B" evidence="2">
    <location>
        <begin position="19"/>
        <end position="406"/>
    </location>
</feature>
<dbReference type="Ensembl" id="ENSLAFT00000020685.3">
    <property type="protein sequence ID" value="ENSLAFP00000016125.3"/>
    <property type="gene ID" value="ENSLAFG00000020492.3"/>
</dbReference>
<dbReference type="GO" id="GO:0016607">
    <property type="term" value="C:nuclear speck"/>
    <property type="evidence" value="ECO:0007669"/>
    <property type="project" value="TreeGrafter"/>
</dbReference>
<dbReference type="GeneTree" id="ENSGT00940000155446"/>
<dbReference type="STRING" id="9785.ENSLAFP00000016125"/>
<organism evidence="3 4">
    <name type="scientific">Loxodonta africana</name>
    <name type="common">African elephant</name>
    <dbReference type="NCBI Taxonomy" id="9785"/>
    <lineage>
        <taxon>Eukaryota</taxon>
        <taxon>Metazoa</taxon>
        <taxon>Chordata</taxon>
        <taxon>Craniata</taxon>
        <taxon>Vertebrata</taxon>
        <taxon>Euteleostomi</taxon>
        <taxon>Mammalia</taxon>
        <taxon>Eutheria</taxon>
        <taxon>Afrotheria</taxon>
        <taxon>Proboscidea</taxon>
        <taxon>Elephantidae</taxon>
        <taxon>Loxodonta</taxon>
    </lineage>
</organism>
<dbReference type="GO" id="GO:0050852">
    <property type="term" value="P:T cell receptor signaling pathway"/>
    <property type="evidence" value="ECO:0007669"/>
    <property type="project" value="TreeGrafter"/>
</dbReference>
<dbReference type="eggNOG" id="KOG3569">
    <property type="taxonomic scope" value="Eukaryota"/>
</dbReference>
<dbReference type="PANTHER" id="PTHR13196">
    <property type="entry name" value="DENN DOMAIN-CONTAINING"/>
    <property type="match status" value="1"/>
</dbReference>
<protein>
    <recommendedName>
        <fullName evidence="5">DENN domain containing 1B</fullName>
    </recommendedName>
</protein>